<feature type="domain" description="Laminin EGF-like" evidence="14">
    <location>
        <begin position="820"/>
        <end position="869"/>
    </location>
</feature>
<feature type="domain" description="Laminin EGF-like" evidence="14">
    <location>
        <begin position="1083"/>
        <end position="1136"/>
    </location>
</feature>
<feature type="disulfide bond" evidence="11">
    <location>
        <begin position="842"/>
        <end position="851"/>
    </location>
</feature>
<keyword evidence="7 12" id="KW-0175">Coiled coil</keyword>
<dbReference type="InterPro" id="IPR008979">
    <property type="entry name" value="Galactose-bd-like_sf"/>
</dbReference>
<feature type="disulfide bond" evidence="11">
    <location>
        <begin position="1120"/>
        <end position="1134"/>
    </location>
</feature>
<proteinExistence type="predicted"/>
<evidence type="ECO:0000259" key="16">
    <source>
        <dbReference type="PROSITE" id="PS51117"/>
    </source>
</evidence>
<dbReference type="PANTHER" id="PTHR10574">
    <property type="entry name" value="NETRIN/LAMININ-RELATED"/>
    <property type="match status" value="1"/>
</dbReference>
<evidence type="ECO:0000256" key="4">
    <source>
        <dbReference type="ARBA" id="ARBA00022729"/>
    </source>
</evidence>
<feature type="domain" description="Laminin IV type B" evidence="15">
    <location>
        <begin position="611"/>
        <end position="814"/>
    </location>
</feature>
<dbReference type="PANTHER" id="PTHR10574:SF375">
    <property type="entry name" value="LAMININ SUBUNIT BETA-1"/>
    <property type="match status" value="1"/>
</dbReference>
<keyword evidence="3" id="KW-0272">Extracellular matrix</keyword>
<evidence type="ECO:0000256" key="6">
    <source>
        <dbReference type="ARBA" id="ARBA00022869"/>
    </source>
</evidence>
<sequence>MNAWILGSCLILFHCFKATCLNFALDALCIQDRSYTYSDRPSYSNEAQCTDKFCRLRSGNLMIGRTSPKYLRASSTCGTNGTRSSYCVILNKRCGNLEENSKRCYLCENNAHNISNVLKSNYEYERRRKRDTEAACEPTYATWWQSENGIHNVWIQFDLHAEFYLSHITILFKTFLPAAMLIERRRGPPDSWNVLRYYAEDCKSSFPGVSTKLPSKVEDIVCHNKYSKSIYRPSYLGQFQFRPFPPYSNPSELEIDTFEYQDYLRFNSLRINFTKLHTFGDELLAKRNEILNKYYYAIYELSVYGMCSCYGHADKCQLGKIDVDDYQVAANKEEGVVYSVCNCLHNTDGKNCEKCKPLYNDLQWEPAISKVFECQKCECHGHADSCKFTPEIYAENMAKYNKSSGGSCNCYKNYTGNNCHMCSLGFYFQYEYPDDFRRHDACVECNCGTGSRVIDAPRGGDQTDVIQYVCQHQTERDSQGNILKRAGQCECKENVEGYHCDICKDGFWNLTLDNPLGCEKCTCAKEGTIENKGCNKVTGKCECKRNVIGKNCDQCKENTYGLSDREDGCAECDCHSGGAREAGCDVNTGQCNCRPNMANRTCGVPKSAYYVPNMDSILIEAEVSVIDPTPNTPIEEIYDLAGIPSTGNGFIEFPYGEEIKFNYTHKKPDGHFFIALRHSYLPRYSNFEIDVRVDAHQPQNKFCSEKIQTSRLKVEVDQVYTLGHSDKCFEQWKNYTITLGPIYENEFYLDSVILFPNIEKVDILESKKYPAGTLQRRFFYHHCESPILDLRYRQQDKLSEDCSDMAYIIMAVANDGADPCNCDSEGINKTSECEKLGGDCTCKKNVEGTKCDRCKKGYFNLAHPNGCQSCDCHAEGATGISCTRNGDCMCDKEKNITGQKCDRCITLHYRFPFCDPCECNNMADTCNNQTGECHCKSHTTGWNCDKCEKNYYNSLKPLGKVRCEACKCPGTPDSLSYFASGCEFLPNLGRAKCFCDIGYAGYACDECANGYYGRPKFGEKCKKCECHNNVDPDSEKICDKENGTCFDCLYHTTGKNCELCKNGYYPNNKLLDGYNDMPPCLDCKCNSFGTIKRDENNCVNDYSGQCRCLPNVVGRACDKCVDDKHWNFYSGLGCKPCDCDIKGSLDPFCYSDSDFSGQCKCKIGRGGRKCDECENDYYGDPEADNCQECNCNPYGTEYSERNMLQPCNKTTGQCNCTTGITGLKCDMCARGTKGKAPACEPCGECFDNWDRIINELADKTDNLIKNATSIKTDGTSGAFKTEFKYMDDVLSKIRKIINSNNFTREDYVKKLAMAKSINDSLQSVEKTFENLMKKVVPRELDLKSLEHDNSETLQLFDKLQANDTKLNKEAQNLQDKVVKGAEKSTKESLEKVRQAKEFLKAANVTRRLIIEEIDEARFNIRSGSVHFDEKVAKNKERIEKLYQDVSLQENDFSNINRLICGVQVKDCHKTCGGIGCKKCGIEVSCANSTLEITNRATMSIEKFHKTAQEKRGSIKDAFSKTEKKKNSMNNWLNQIDNLAESIHDFMNTTKSTLIDVNEVLNYAKFVKESNHNQDDLRIVLDQILSMSHVSNLNDVKNLSEAITKIASSLKNITKIIEETESKKKKANDLLNKAKLASNLAKVVLKKVEDIERNLNISTNLTSVIDDIIAKNKKASKKGNSTFFNITKRMGKITEKLNKVRATAQIVRSNLDKQSENNAMNQETLDRSNSSITDSTARLKKMDIRSLEARGEKIKITYNKTLETKKSQWTRLKKLLAQSQKLLEEMEELPGKMVMMNTESIQLKMKLTEKIKVLEDNLQKVIVLQAEFRIINQKHSQALSDAQGK</sequence>
<keyword evidence="10 11" id="KW-0424">Laminin EGF-like domain</keyword>
<dbReference type="SMART" id="SM00180">
    <property type="entry name" value="EGF_Lam"/>
    <property type="match status" value="13"/>
</dbReference>
<dbReference type="InterPro" id="IPR002049">
    <property type="entry name" value="LE_dom"/>
</dbReference>
<keyword evidence="9" id="KW-0325">Glycoprotein</keyword>
<evidence type="ECO:0000256" key="12">
    <source>
        <dbReference type="SAM" id="Coils"/>
    </source>
</evidence>
<dbReference type="GO" id="GO:0009888">
    <property type="term" value="P:tissue development"/>
    <property type="evidence" value="ECO:0007669"/>
    <property type="project" value="TreeGrafter"/>
</dbReference>
<dbReference type="Gene3D" id="2.60.120.260">
    <property type="entry name" value="Galactose-binding domain-like"/>
    <property type="match status" value="1"/>
</dbReference>
<feature type="disulfide bond" evidence="11">
    <location>
        <begin position="1161"/>
        <end position="1170"/>
    </location>
</feature>
<evidence type="ECO:0000256" key="2">
    <source>
        <dbReference type="ARBA" id="ARBA00022525"/>
    </source>
</evidence>
<comment type="caution">
    <text evidence="17">The sequence shown here is derived from an EMBL/GenBank/DDBJ whole genome shotgun (WGS) entry which is preliminary data.</text>
</comment>
<name>A0A7I8VJ37_9ANNE</name>
<dbReference type="SUPFAM" id="SSF57196">
    <property type="entry name" value="EGF/Laminin"/>
    <property type="match status" value="8"/>
</dbReference>
<keyword evidence="4 13" id="KW-0732">Signal</keyword>
<gene>
    <name evidence="17" type="ORF">DGYR_LOCUS4038</name>
</gene>
<feature type="domain" description="Laminin EGF-like" evidence="14">
    <location>
        <begin position="1189"/>
        <end position="1241"/>
    </location>
</feature>
<dbReference type="GO" id="GO:0005604">
    <property type="term" value="C:basement membrane"/>
    <property type="evidence" value="ECO:0007669"/>
    <property type="project" value="UniProtKB-SubCell"/>
</dbReference>
<dbReference type="PRINTS" id="PR00011">
    <property type="entry name" value="EGFLAMININ"/>
</dbReference>
<dbReference type="PROSITE" id="PS51116">
    <property type="entry name" value="LAMININ_IVB"/>
    <property type="match status" value="1"/>
</dbReference>
<dbReference type="SMART" id="SM00136">
    <property type="entry name" value="LamNT"/>
    <property type="match status" value="1"/>
</dbReference>
<feature type="domain" description="Laminin EGF-like" evidence="14">
    <location>
        <begin position="521"/>
        <end position="571"/>
    </location>
</feature>
<feature type="disulfide bond" evidence="11">
    <location>
        <begin position="1137"/>
        <end position="1149"/>
    </location>
</feature>
<feature type="domain" description="Laminin EGF-like" evidence="14">
    <location>
        <begin position="917"/>
        <end position="965"/>
    </location>
</feature>
<evidence type="ECO:0000256" key="13">
    <source>
        <dbReference type="SAM" id="SignalP"/>
    </source>
</evidence>
<keyword evidence="8 11" id="KW-1015">Disulfide bond</keyword>
<dbReference type="FunFam" id="2.10.25.10:FF:000130">
    <property type="entry name" value="Laminin subunit beta 1"/>
    <property type="match status" value="1"/>
</dbReference>
<organism evidence="17 18">
    <name type="scientific">Dimorphilus gyrociliatus</name>
    <dbReference type="NCBI Taxonomy" id="2664684"/>
    <lineage>
        <taxon>Eukaryota</taxon>
        <taxon>Metazoa</taxon>
        <taxon>Spiralia</taxon>
        <taxon>Lophotrochozoa</taxon>
        <taxon>Annelida</taxon>
        <taxon>Polychaeta</taxon>
        <taxon>Polychaeta incertae sedis</taxon>
        <taxon>Dinophilidae</taxon>
        <taxon>Dimorphilus</taxon>
    </lineage>
</organism>
<protein>
    <submittedName>
        <fullName evidence="17">DgyrCDS4278</fullName>
    </submittedName>
</protein>
<dbReference type="Proteomes" id="UP000549394">
    <property type="component" value="Unassembled WGS sequence"/>
</dbReference>
<feature type="coiled-coil region" evidence="12">
    <location>
        <begin position="1314"/>
        <end position="1376"/>
    </location>
</feature>
<keyword evidence="2" id="KW-0964">Secreted</keyword>
<feature type="chain" id="PRO_5029813491" evidence="13">
    <location>
        <begin position="21"/>
        <end position="1844"/>
    </location>
</feature>
<accession>A0A7I8VJ37</accession>
<evidence type="ECO:0000259" key="15">
    <source>
        <dbReference type="PROSITE" id="PS51116"/>
    </source>
</evidence>
<feature type="domain" description="Laminin EGF-like" evidence="14">
    <location>
        <begin position="1137"/>
        <end position="1188"/>
    </location>
</feature>
<evidence type="ECO:0000256" key="3">
    <source>
        <dbReference type="ARBA" id="ARBA00022530"/>
    </source>
</evidence>
<dbReference type="Pfam" id="PF00053">
    <property type="entry name" value="EGF_laminin"/>
    <property type="match status" value="13"/>
</dbReference>
<evidence type="ECO:0000259" key="14">
    <source>
        <dbReference type="PROSITE" id="PS50027"/>
    </source>
</evidence>
<feature type="disulfide bond" evidence="11">
    <location>
        <begin position="491"/>
        <end position="500"/>
    </location>
</feature>
<feature type="disulfide bond" evidence="11">
    <location>
        <begin position="555"/>
        <end position="569"/>
    </location>
</feature>
<evidence type="ECO:0000256" key="10">
    <source>
        <dbReference type="ARBA" id="ARBA00023292"/>
    </source>
</evidence>
<dbReference type="SUPFAM" id="SSF49785">
    <property type="entry name" value="Galactose-binding domain-like"/>
    <property type="match status" value="1"/>
</dbReference>
<comment type="caution">
    <text evidence="11">Lacks conserved residue(s) required for the propagation of feature annotation.</text>
</comment>
<dbReference type="FunFam" id="2.10.25.10:FF:000188">
    <property type="entry name" value="Laminin subunit gamma 2"/>
    <property type="match status" value="1"/>
</dbReference>
<reference evidence="17 18" key="1">
    <citation type="submission" date="2020-08" db="EMBL/GenBank/DDBJ databases">
        <authorList>
            <person name="Hejnol A."/>
        </authorList>
    </citation>
    <scope>NUCLEOTIDE SEQUENCE [LARGE SCALE GENOMIC DNA]</scope>
</reference>
<dbReference type="Gene3D" id="2.170.300.10">
    <property type="entry name" value="Tie2 ligand-binding domain superfamily"/>
    <property type="match status" value="2"/>
</dbReference>
<feature type="disulfide bond" evidence="11">
    <location>
        <begin position="1108"/>
        <end position="1117"/>
    </location>
</feature>
<evidence type="ECO:0000313" key="17">
    <source>
        <dbReference type="EMBL" id="CAD5115285.1"/>
    </source>
</evidence>
<evidence type="ECO:0000256" key="9">
    <source>
        <dbReference type="ARBA" id="ARBA00023180"/>
    </source>
</evidence>
<dbReference type="EMBL" id="CAJFCJ010000006">
    <property type="protein sequence ID" value="CAD5115285.1"/>
    <property type="molecule type" value="Genomic_DNA"/>
</dbReference>
<dbReference type="Pfam" id="PF00055">
    <property type="entry name" value="Laminin_N"/>
    <property type="match status" value="1"/>
</dbReference>
<dbReference type="Gene3D" id="2.10.25.10">
    <property type="entry name" value="Laminin"/>
    <property type="match status" value="9"/>
</dbReference>
<feature type="disulfide bond" evidence="11">
    <location>
        <begin position="935"/>
        <end position="944"/>
    </location>
</feature>
<feature type="domain" description="Laminin N-terminal" evidence="16">
    <location>
        <begin position="50"/>
        <end position="306"/>
    </location>
</feature>
<feature type="coiled-coil region" evidence="12">
    <location>
        <begin position="1609"/>
        <end position="1636"/>
    </location>
</feature>
<dbReference type="FunFam" id="2.10.25.10:FF:000090">
    <property type="entry name" value="laminin subunit alpha"/>
    <property type="match status" value="1"/>
</dbReference>
<evidence type="ECO:0000256" key="1">
    <source>
        <dbReference type="ARBA" id="ARBA00004302"/>
    </source>
</evidence>
<dbReference type="OrthoDB" id="5985440at2759"/>
<dbReference type="FunFam" id="2.10.25.10:FF:000135">
    <property type="entry name" value="Laminin subunit beta 4"/>
    <property type="match status" value="1"/>
</dbReference>
<comment type="subcellular location">
    <subcellularLocation>
        <location evidence="1">Secreted</location>
        <location evidence="1">Extracellular space</location>
        <location evidence="1">Extracellular matrix</location>
        <location evidence="1">Basement membrane</location>
    </subcellularLocation>
</comment>
<feature type="signal peptide" evidence="13">
    <location>
        <begin position="1"/>
        <end position="20"/>
    </location>
</feature>
<keyword evidence="6" id="KW-0084">Basement membrane</keyword>
<evidence type="ECO:0000256" key="11">
    <source>
        <dbReference type="PROSITE-ProRule" id="PRU00460"/>
    </source>
</evidence>
<keyword evidence="18" id="KW-1185">Reference proteome</keyword>
<evidence type="ECO:0000256" key="8">
    <source>
        <dbReference type="ARBA" id="ARBA00023157"/>
    </source>
</evidence>
<dbReference type="InterPro" id="IPR008211">
    <property type="entry name" value="Laminin_N"/>
</dbReference>
<feature type="disulfide bond" evidence="11">
    <location>
        <begin position="543"/>
        <end position="552"/>
    </location>
</feature>
<dbReference type="InterPro" id="IPR013015">
    <property type="entry name" value="Laminin_IV_B"/>
</dbReference>
<evidence type="ECO:0000256" key="5">
    <source>
        <dbReference type="ARBA" id="ARBA00022737"/>
    </source>
</evidence>
<evidence type="ECO:0000313" key="18">
    <source>
        <dbReference type="Proteomes" id="UP000549394"/>
    </source>
</evidence>
<dbReference type="InterPro" id="IPR050440">
    <property type="entry name" value="Laminin/Netrin_ECM"/>
</dbReference>
<keyword evidence="5" id="KW-0677">Repeat</keyword>
<dbReference type="PROSITE" id="PS51117">
    <property type="entry name" value="LAMININ_NTER"/>
    <property type="match status" value="1"/>
</dbReference>
<feature type="disulfide bond" evidence="11">
    <location>
        <begin position="1216"/>
        <end position="1225"/>
    </location>
</feature>
<feature type="domain" description="Laminin EGF-like" evidence="14">
    <location>
        <begin position="445"/>
        <end position="520"/>
    </location>
</feature>
<dbReference type="GO" id="GO:0009887">
    <property type="term" value="P:animal organ morphogenesis"/>
    <property type="evidence" value="ECO:0007669"/>
    <property type="project" value="TreeGrafter"/>
</dbReference>
<dbReference type="PROSITE" id="PS50027">
    <property type="entry name" value="EGF_LAM_2"/>
    <property type="match status" value="7"/>
</dbReference>
<dbReference type="PROSITE" id="PS01248">
    <property type="entry name" value="EGF_LAM_1"/>
    <property type="match status" value="4"/>
</dbReference>
<evidence type="ECO:0000256" key="7">
    <source>
        <dbReference type="ARBA" id="ARBA00023054"/>
    </source>
</evidence>
<dbReference type="CDD" id="cd00055">
    <property type="entry name" value="EGF_Lam"/>
    <property type="match status" value="11"/>
</dbReference>